<keyword evidence="4" id="KW-0342">GTP-binding</keyword>
<dbReference type="GO" id="GO:0043814">
    <property type="term" value="F:phospholactate guanylyltransferase activity"/>
    <property type="evidence" value="ECO:0007669"/>
    <property type="project" value="UniProtKB-EC"/>
</dbReference>
<sequence>MTAGSLRVLIPARAPALGKTRLAAALSPEQRMALGLSLFDHVLRLAVAAVGAPAVHVVSRSADLLDRARAVGAQAIVETGHGLNAALEQASTVLAAAGDGPILSLSVDLPQLGADDLAALIIAPGDVVCATDSLVEGTNALLQRRPGLIPYRYGPGSLAAHRAEAEARGLAFTVVERPGLARDLDTPADLALLAPEWRG</sequence>
<dbReference type="InterPro" id="IPR002835">
    <property type="entry name" value="CofC"/>
</dbReference>
<proteinExistence type="predicted"/>
<dbReference type="Pfam" id="PF01983">
    <property type="entry name" value="CofC"/>
    <property type="match status" value="1"/>
</dbReference>
<reference evidence="6" key="1">
    <citation type="journal article" date="2019" name="Int. J. Syst. Evol. Microbiol.">
        <title>The Global Catalogue of Microorganisms (GCM) 10K type strain sequencing project: providing services to taxonomists for standard genome sequencing and annotation.</title>
        <authorList>
            <consortium name="The Broad Institute Genomics Platform"/>
            <consortium name="The Broad Institute Genome Sequencing Center for Infectious Disease"/>
            <person name="Wu L."/>
            <person name="Ma J."/>
        </authorList>
    </citation>
    <scope>NUCLEOTIDE SEQUENCE [LARGE SCALE GENOMIC DNA]</scope>
    <source>
        <strain evidence="6">KCTC 42984</strain>
    </source>
</reference>
<dbReference type="Proteomes" id="UP001595604">
    <property type="component" value="Unassembled WGS sequence"/>
</dbReference>
<gene>
    <name evidence="5" type="primary">cofC</name>
    <name evidence="5" type="ORF">ACFOD9_06650</name>
</gene>
<dbReference type="Gene3D" id="3.90.550.10">
    <property type="entry name" value="Spore Coat Polysaccharide Biosynthesis Protein SpsA, Chain A"/>
    <property type="match status" value="1"/>
</dbReference>
<dbReference type="PANTHER" id="PTHR40392">
    <property type="entry name" value="2-PHOSPHO-L-LACTATE GUANYLYLTRANSFERASE"/>
    <property type="match status" value="1"/>
</dbReference>
<evidence type="ECO:0000256" key="1">
    <source>
        <dbReference type="ARBA" id="ARBA00022679"/>
    </source>
</evidence>
<dbReference type="RefSeq" id="WP_379509306.1">
    <property type="nucleotide sequence ID" value="NZ_JBHRTQ010000007.1"/>
</dbReference>
<dbReference type="EMBL" id="JBHRTQ010000007">
    <property type="protein sequence ID" value="MFC3173925.1"/>
    <property type="molecule type" value="Genomic_DNA"/>
</dbReference>
<organism evidence="5 6">
    <name type="scientific">Novosphingobium bradum</name>
    <dbReference type="NCBI Taxonomy" id="1737444"/>
    <lineage>
        <taxon>Bacteria</taxon>
        <taxon>Pseudomonadati</taxon>
        <taxon>Pseudomonadota</taxon>
        <taxon>Alphaproteobacteria</taxon>
        <taxon>Sphingomonadales</taxon>
        <taxon>Sphingomonadaceae</taxon>
        <taxon>Novosphingobium</taxon>
    </lineage>
</organism>
<evidence type="ECO:0000256" key="3">
    <source>
        <dbReference type="ARBA" id="ARBA00022741"/>
    </source>
</evidence>
<evidence type="ECO:0000256" key="2">
    <source>
        <dbReference type="ARBA" id="ARBA00022695"/>
    </source>
</evidence>
<keyword evidence="3" id="KW-0547">Nucleotide-binding</keyword>
<name>A0ABV7IML3_9SPHN</name>
<comment type="caution">
    <text evidence="5">The sequence shown here is derived from an EMBL/GenBank/DDBJ whole genome shotgun (WGS) entry which is preliminary data.</text>
</comment>
<accession>A0ABV7IML3</accession>
<keyword evidence="2 5" id="KW-0548">Nucleotidyltransferase</keyword>
<keyword evidence="1 5" id="KW-0808">Transferase</keyword>
<protein>
    <submittedName>
        <fullName evidence="5">2-phospho-L-lactate guanylyltransferase</fullName>
        <ecNumber evidence="5">2.7.7.68</ecNumber>
    </submittedName>
</protein>
<evidence type="ECO:0000313" key="5">
    <source>
        <dbReference type="EMBL" id="MFC3173925.1"/>
    </source>
</evidence>
<dbReference type="SUPFAM" id="SSF53448">
    <property type="entry name" value="Nucleotide-diphospho-sugar transferases"/>
    <property type="match status" value="1"/>
</dbReference>
<dbReference type="PANTHER" id="PTHR40392:SF1">
    <property type="entry name" value="2-PHOSPHO-L-LACTATE GUANYLYLTRANSFERASE"/>
    <property type="match status" value="1"/>
</dbReference>
<dbReference type="InterPro" id="IPR029044">
    <property type="entry name" value="Nucleotide-diphossugar_trans"/>
</dbReference>
<evidence type="ECO:0000256" key="4">
    <source>
        <dbReference type="ARBA" id="ARBA00023134"/>
    </source>
</evidence>
<dbReference type="NCBIfam" id="TIGR03552">
    <property type="entry name" value="F420_cofC"/>
    <property type="match status" value="1"/>
</dbReference>
<keyword evidence="6" id="KW-1185">Reference proteome</keyword>
<evidence type="ECO:0000313" key="6">
    <source>
        <dbReference type="Proteomes" id="UP001595604"/>
    </source>
</evidence>
<dbReference type="EC" id="2.7.7.68" evidence="5"/>